<dbReference type="WBParaSite" id="Hba_13603">
    <property type="protein sequence ID" value="Hba_13603"/>
    <property type="gene ID" value="Hba_13603"/>
</dbReference>
<accession>A0A1I7X7Z3</accession>
<dbReference type="AlphaFoldDB" id="A0A1I7X7Z3"/>
<evidence type="ECO:0000313" key="1">
    <source>
        <dbReference type="Proteomes" id="UP000095283"/>
    </source>
</evidence>
<keyword evidence="1" id="KW-1185">Reference proteome</keyword>
<dbReference type="Proteomes" id="UP000095283">
    <property type="component" value="Unplaced"/>
</dbReference>
<sequence>MQQELFTLSPTTLEIIMDTYPRLQMSGESLLYCPWRLLQISRRPLIRDVDHESDKKIRHNCDHLLSCSCAYWRSNLFIGLKLMSHLFCSLCSTMLSF</sequence>
<evidence type="ECO:0000313" key="2">
    <source>
        <dbReference type="WBParaSite" id="Hba_13603"/>
    </source>
</evidence>
<protein>
    <submittedName>
        <fullName evidence="2">Ovule protein</fullName>
    </submittedName>
</protein>
<proteinExistence type="predicted"/>
<organism evidence="1 2">
    <name type="scientific">Heterorhabditis bacteriophora</name>
    <name type="common">Entomopathogenic nematode worm</name>
    <dbReference type="NCBI Taxonomy" id="37862"/>
    <lineage>
        <taxon>Eukaryota</taxon>
        <taxon>Metazoa</taxon>
        <taxon>Ecdysozoa</taxon>
        <taxon>Nematoda</taxon>
        <taxon>Chromadorea</taxon>
        <taxon>Rhabditida</taxon>
        <taxon>Rhabditina</taxon>
        <taxon>Rhabditomorpha</taxon>
        <taxon>Strongyloidea</taxon>
        <taxon>Heterorhabditidae</taxon>
        <taxon>Heterorhabditis</taxon>
    </lineage>
</organism>
<reference evidence="2" key="1">
    <citation type="submission" date="2016-11" db="UniProtKB">
        <authorList>
            <consortium name="WormBaseParasite"/>
        </authorList>
    </citation>
    <scope>IDENTIFICATION</scope>
</reference>
<name>A0A1I7X7Z3_HETBA</name>